<dbReference type="SUPFAM" id="SSF48726">
    <property type="entry name" value="Immunoglobulin"/>
    <property type="match status" value="2"/>
</dbReference>
<dbReference type="GO" id="GO:0042734">
    <property type="term" value="C:presynaptic membrane"/>
    <property type="evidence" value="ECO:0007669"/>
    <property type="project" value="TreeGrafter"/>
</dbReference>
<dbReference type="InterPro" id="IPR003597">
    <property type="entry name" value="Ig_C1-set"/>
</dbReference>
<dbReference type="InterPro" id="IPR007110">
    <property type="entry name" value="Ig-like_dom"/>
</dbReference>
<dbReference type="InterPro" id="IPR013783">
    <property type="entry name" value="Ig-like_fold"/>
</dbReference>
<dbReference type="PANTHER" id="PTHR45889:SF5">
    <property type="entry name" value="CELL ADHESION MOLECULE 3"/>
    <property type="match status" value="1"/>
</dbReference>
<dbReference type="SMART" id="SM00407">
    <property type="entry name" value="IGc1"/>
    <property type="match status" value="1"/>
</dbReference>
<proteinExistence type="predicted"/>
<evidence type="ECO:0000313" key="2">
    <source>
        <dbReference type="EMBL" id="KAK7799549.1"/>
    </source>
</evidence>
<name>A0AAW0H9T0_MYOGA</name>
<gene>
    <name evidence="2" type="ORF">U0070_012766</name>
</gene>
<keyword evidence="3" id="KW-1185">Reference proteome</keyword>
<dbReference type="PANTHER" id="PTHR45889">
    <property type="entry name" value="IG-LIKE DOMAIN-CONTAINING PROTEIN"/>
    <property type="match status" value="1"/>
</dbReference>
<protein>
    <recommendedName>
        <fullName evidence="1">Ig-like domain-containing protein</fullName>
    </recommendedName>
</protein>
<comment type="caution">
    <text evidence="2">The sequence shown here is derived from an EMBL/GenBank/DDBJ whole genome shotgun (WGS) entry which is preliminary data.</text>
</comment>
<dbReference type="PROSITE" id="PS50835">
    <property type="entry name" value="IG_LIKE"/>
    <property type="match status" value="2"/>
</dbReference>
<dbReference type="PROSITE" id="PS00290">
    <property type="entry name" value="IG_MHC"/>
    <property type="match status" value="1"/>
</dbReference>
<organism evidence="2 3">
    <name type="scientific">Myodes glareolus</name>
    <name type="common">Bank vole</name>
    <name type="synonym">Clethrionomys glareolus</name>
    <dbReference type="NCBI Taxonomy" id="447135"/>
    <lineage>
        <taxon>Eukaryota</taxon>
        <taxon>Metazoa</taxon>
        <taxon>Chordata</taxon>
        <taxon>Craniata</taxon>
        <taxon>Vertebrata</taxon>
        <taxon>Euteleostomi</taxon>
        <taxon>Mammalia</taxon>
        <taxon>Eutheria</taxon>
        <taxon>Euarchontoglires</taxon>
        <taxon>Glires</taxon>
        <taxon>Rodentia</taxon>
        <taxon>Myomorpha</taxon>
        <taxon>Muroidea</taxon>
        <taxon>Cricetidae</taxon>
        <taxon>Arvicolinae</taxon>
        <taxon>Myodes</taxon>
    </lineage>
</organism>
<dbReference type="Pfam" id="PF07654">
    <property type="entry name" value="C1-set"/>
    <property type="match status" value="1"/>
</dbReference>
<feature type="domain" description="Ig-like" evidence="1">
    <location>
        <begin position="200"/>
        <end position="302"/>
    </location>
</feature>
<dbReference type="Proteomes" id="UP001488838">
    <property type="component" value="Unassembled WGS sequence"/>
</dbReference>
<dbReference type="Pfam" id="PF07686">
    <property type="entry name" value="V-set"/>
    <property type="match status" value="1"/>
</dbReference>
<dbReference type="GO" id="GO:0007156">
    <property type="term" value="P:homophilic cell adhesion via plasma membrane adhesion molecules"/>
    <property type="evidence" value="ECO:0007669"/>
    <property type="project" value="TreeGrafter"/>
</dbReference>
<dbReference type="EMBL" id="JBBHLL010000606">
    <property type="protein sequence ID" value="KAK7799549.1"/>
    <property type="molecule type" value="Genomic_DNA"/>
</dbReference>
<dbReference type="InterPro" id="IPR003006">
    <property type="entry name" value="Ig/MHC_CS"/>
</dbReference>
<dbReference type="InterPro" id="IPR013106">
    <property type="entry name" value="Ig_V-set"/>
</dbReference>
<evidence type="ECO:0000313" key="3">
    <source>
        <dbReference type="Proteomes" id="UP001488838"/>
    </source>
</evidence>
<feature type="domain" description="Ig-like" evidence="1">
    <location>
        <begin position="79"/>
        <end position="181"/>
    </location>
</feature>
<evidence type="ECO:0000259" key="1">
    <source>
        <dbReference type="PROSITE" id="PS50835"/>
    </source>
</evidence>
<sequence>MTSQSCQKGPERAYMNHKGPCHTALWGSSSSLHGSSLRPPKSCGGQSQPVQFSTAGSSCIAERQTGLLMLLWLLLWYMPMAGGLEVKTAEMPQMVFLHDNVTIVCEIPGLPHLDVTTVGIIWSLKNEWHEAEVPIYEFYGNHRKAFRPGASVSLLGLEWGDASLHLPRIELSEAGEYQCKLVVTPDQAEGTTRLDVVAYPVMALFVKAASERNGEGQRIICKLDGFYPEAFDIKWERGTLKDPHFRVITDGIVTGPTVKNDDGTFSVTSSLALKPALEDRGIIYHCVVSHKSLLVPKKLNLTLPEKGSGQLASSLETRASIIL</sequence>
<dbReference type="InterPro" id="IPR036179">
    <property type="entry name" value="Ig-like_dom_sf"/>
</dbReference>
<reference evidence="2 3" key="1">
    <citation type="journal article" date="2023" name="bioRxiv">
        <title>Conserved and derived expression patterns and positive selection on dental genes reveal complex evolutionary context of ever-growing rodent molars.</title>
        <authorList>
            <person name="Calamari Z.T."/>
            <person name="Song A."/>
            <person name="Cohen E."/>
            <person name="Akter M."/>
            <person name="Roy R.D."/>
            <person name="Hallikas O."/>
            <person name="Christensen M.M."/>
            <person name="Li P."/>
            <person name="Marangoni P."/>
            <person name="Jernvall J."/>
            <person name="Klein O.D."/>
        </authorList>
    </citation>
    <scope>NUCLEOTIDE SEQUENCE [LARGE SCALE GENOMIC DNA]</scope>
    <source>
        <strain evidence="2">V071</strain>
    </source>
</reference>
<accession>A0AAW0H9T0</accession>
<dbReference type="AlphaFoldDB" id="A0AAW0H9T0"/>
<dbReference type="Gene3D" id="2.60.40.10">
    <property type="entry name" value="Immunoglobulins"/>
    <property type="match status" value="2"/>
</dbReference>
<dbReference type="CDD" id="cd00098">
    <property type="entry name" value="IgC1"/>
    <property type="match status" value="1"/>
</dbReference>